<dbReference type="AlphaFoldDB" id="A0A9K3DDJ5"/>
<organism evidence="1 2">
    <name type="scientific">Helianthus annuus</name>
    <name type="common">Common sunflower</name>
    <dbReference type="NCBI Taxonomy" id="4232"/>
    <lineage>
        <taxon>Eukaryota</taxon>
        <taxon>Viridiplantae</taxon>
        <taxon>Streptophyta</taxon>
        <taxon>Embryophyta</taxon>
        <taxon>Tracheophyta</taxon>
        <taxon>Spermatophyta</taxon>
        <taxon>Magnoliopsida</taxon>
        <taxon>eudicotyledons</taxon>
        <taxon>Gunneridae</taxon>
        <taxon>Pentapetalae</taxon>
        <taxon>asterids</taxon>
        <taxon>campanulids</taxon>
        <taxon>Asterales</taxon>
        <taxon>Asteraceae</taxon>
        <taxon>Asteroideae</taxon>
        <taxon>Heliantheae alliance</taxon>
        <taxon>Heliantheae</taxon>
        <taxon>Helianthus</taxon>
    </lineage>
</organism>
<protein>
    <submittedName>
        <fullName evidence="1">Uncharacterized protein</fullName>
    </submittedName>
</protein>
<reference evidence="1" key="1">
    <citation type="journal article" date="2017" name="Nature">
        <title>The sunflower genome provides insights into oil metabolism, flowering and Asterid evolution.</title>
        <authorList>
            <person name="Badouin H."/>
            <person name="Gouzy J."/>
            <person name="Grassa C.J."/>
            <person name="Murat F."/>
            <person name="Staton S.E."/>
            <person name="Cottret L."/>
            <person name="Lelandais-Briere C."/>
            <person name="Owens G.L."/>
            <person name="Carrere S."/>
            <person name="Mayjonade B."/>
            <person name="Legrand L."/>
            <person name="Gill N."/>
            <person name="Kane N.C."/>
            <person name="Bowers J.E."/>
            <person name="Hubner S."/>
            <person name="Bellec A."/>
            <person name="Berard A."/>
            <person name="Berges H."/>
            <person name="Blanchet N."/>
            <person name="Boniface M.C."/>
            <person name="Brunel D."/>
            <person name="Catrice O."/>
            <person name="Chaidir N."/>
            <person name="Claudel C."/>
            <person name="Donnadieu C."/>
            <person name="Faraut T."/>
            <person name="Fievet G."/>
            <person name="Helmstetter N."/>
            <person name="King M."/>
            <person name="Knapp S.J."/>
            <person name="Lai Z."/>
            <person name="Le Paslier M.C."/>
            <person name="Lippi Y."/>
            <person name="Lorenzon L."/>
            <person name="Mandel J.R."/>
            <person name="Marage G."/>
            <person name="Marchand G."/>
            <person name="Marquand E."/>
            <person name="Bret-Mestries E."/>
            <person name="Morien E."/>
            <person name="Nambeesan S."/>
            <person name="Nguyen T."/>
            <person name="Pegot-Espagnet P."/>
            <person name="Pouilly N."/>
            <person name="Raftis F."/>
            <person name="Sallet E."/>
            <person name="Schiex T."/>
            <person name="Thomas J."/>
            <person name="Vandecasteele C."/>
            <person name="Vares D."/>
            <person name="Vear F."/>
            <person name="Vautrin S."/>
            <person name="Crespi M."/>
            <person name="Mangin B."/>
            <person name="Burke J.M."/>
            <person name="Salse J."/>
            <person name="Munos S."/>
            <person name="Vincourt P."/>
            <person name="Rieseberg L.H."/>
            <person name="Langlade N.B."/>
        </authorList>
    </citation>
    <scope>NUCLEOTIDE SEQUENCE</scope>
    <source>
        <tissue evidence="1">Leaves</tissue>
    </source>
</reference>
<keyword evidence="2" id="KW-1185">Reference proteome</keyword>
<evidence type="ECO:0000313" key="1">
    <source>
        <dbReference type="EMBL" id="KAF5753135.1"/>
    </source>
</evidence>
<sequence length="77" mass="9187">MNLSRWRKGIAMDSYGASRNKQIQSDDEFLRGKRKEKVRFHDFIYIESLKNSLYSHDSIQIHLLLISFSFFGSDWNN</sequence>
<reference evidence="1" key="2">
    <citation type="submission" date="2020-06" db="EMBL/GenBank/DDBJ databases">
        <title>Helianthus annuus Genome sequencing and assembly Release 2.</title>
        <authorList>
            <person name="Gouzy J."/>
            <person name="Langlade N."/>
            <person name="Munos S."/>
        </authorList>
    </citation>
    <scope>NUCLEOTIDE SEQUENCE</scope>
    <source>
        <tissue evidence="1">Leaves</tissue>
    </source>
</reference>
<accession>A0A9K3DDJ5</accession>
<keyword evidence="1" id="KW-0496">Mitochondrion</keyword>
<geneLocation type="mitochondrion" evidence="1"/>
<gene>
    <name evidence="1" type="ORF">HanXRQr2_MTg0834731</name>
</gene>
<evidence type="ECO:0000313" key="2">
    <source>
        <dbReference type="Proteomes" id="UP000215914"/>
    </source>
</evidence>
<dbReference type="EMBL" id="MNCJ02000334">
    <property type="protein sequence ID" value="KAF5753135.1"/>
    <property type="molecule type" value="Genomic_DNA"/>
</dbReference>
<proteinExistence type="predicted"/>
<dbReference type="Proteomes" id="UP000215914">
    <property type="component" value="Unassembled WGS sequence"/>
</dbReference>
<comment type="caution">
    <text evidence="1">The sequence shown here is derived from an EMBL/GenBank/DDBJ whole genome shotgun (WGS) entry which is preliminary data.</text>
</comment>
<name>A0A9K3DDJ5_HELAN</name>